<sequence length="131" mass="14067">MPTFDNPTTDASEAEQALRGLAHATRRIEDPSQIYGVLGSLSRATASLSQTLHQLGSYHDNHGARADATIVDPKQTGAAYRVSWDLHRAGEMLTSIQKSIDSAHQSEATIVYPSPVTASRPSSRSHDGLSL</sequence>
<reference evidence="2 3" key="1">
    <citation type="submission" date="2019-07" db="EMBL/GenBank/DDBJ databases">
        <authorList>
            <person name="Zhao L.H."/>
        </authorList>
    </citation>
    <scope>NUCLEOTIDE SEQUENCE [LARGE SCALE GENOMIC DNA]</scope>
    <source>
        <strain evidence="2 3">Co35</strain>
    </source>
</reference>
<evidence type="ECO:0000313" key="3">
    <source>
        <dbReference type="Proteomes" id="UP000316988"/>
    </source>
</evidence>
<dbReference type="OrthoDB" id="3781658at2"/>
<accession>A0A554SHB9</accession>
<keyword evidence="3" id="KW-1185">Reference proteome</keyword>
<dbReference type="EMBL" id="VLNT01000002">
    <property type="protein sequence ID" value="TSD65735.1"/>
    <property type="molecule type" value="Genomic_DNA"/>
</dbReference>
<dbReference type="RefSeq" id="WP_143911951.1">
    <property type="nucleotide sequence ID" value="NZ_VLNT01000002.1"/>
</dbReference>
<name>A0A554SHB9_9ACTN</name>
<organism evidence="2 3">
    <name type="scientific">Aeromicrobium piscarium</name>
    <dbReference type="NCBI Taxonomy" id="2590901"/>
    <lineage>
        <taxon>Bacteria</taxon>
        <taxon>Bacillati</taxon>
        <taxon>Actinomycetota</taxon>
        <taxon>Actinomycetes</taxon>
        <taxon>Propionibacteriales</taxon>
        <taxon>Nocardioidaceae</taxon>
        <taxon>Aeromicrobium</taxon>
    </lineage>
</organism>
<dbReference type="AlphaFoldDB" id="A0A554SHB9"/>
<gene>
    <name evidence="2" type="ORF">FNM00_04765</name>
</gene>
<proteinExistence type="predicted"/>
<evidence type="ECO:0000313" key="2">
    <source>
        <dbReference type="EMBL" id="TSD65735.1"/>
    </source>
</evidence>
<feature type="region of interest" description="Disordered" evidence="1">
    <location>
        <begin position="112"/>
        <end position="131"/>
    </location>
</feature>
<protein>
    <submittedName>
        <fullName evidence="2">Uncharacterized protein</fullName>
    </submittedName>
</protein>
<evidence type="ECO:0000256" key="1">
    <source>
        <dbReference type="SAM" id="MobiDB-lite"/>
    </source>
</evidence>
<dbReference type="Proteomes" id="UP000316988">
    <property type="component" value="Unassembled WGS sequence"/>
</dbReference>
<comment type="caution">
    <text evidence="2">The sequence shown here is derived from an EMBL/GenBank/DDBJ whole genome shotgun (WGS) entry which is preliminary data.</text>
</comment>